<evidence type="ECO:0000313" key="3">
    <source>
        <dbReference type="Proteomes" id="UP001172055"/>
    </source>
</evidence>
<accession>A0ABT8N006</accession>
<dbReference type="InterPro" id="IPR032557">
    <property type="entry name" value="DUF4935"/>
</dbReference>
<dbReference type="Proteomes" id="UP001172055">
    <property type="component" value="Unassembled WGS sequence"/>
</dbReference>
<dbReference type="Pfam" id="PF16289">
    <property type="entry name" value="PIN_12"/>
    <property type="match status" value="1"/>
</dbReference>
<dbReference type="EMBL" id="JAUJWV010000001">
    <property type="protein sequence ID" value="MDN7241195.1"/>
    <property type="molecule type" value="Genomic_DNA"/>
</dbReference>
<protein>
    <submittedName>
        <fullName evidence="2">PIN domain-containing protein</fullName>
    </submittedName>
</protein>
<evidence type="ECO:0000313" key="2">
    <source>
        <dbReference type="EMBL" id="MDN7241195.1"/>
    </source>
</evidence>
<keyword evidence="3" id="KW-1185">Reference proteome</keyword>
<reference evidence="2 3" key="1">
    <citation type="submission" date="2023-06" db="EMBL/GenBank/DDBJ databases">
        <title>Novel species in genus Planococcus.</title>
        <authorList>
            <person name="Ning S."/>
        </authorList>
    </citation>
    <scope>NUCLEOTIDE SEQUENCE [LARGE SCALE GENOMIC DNA]</scope>
    <source>
        <strain evidence="2 3">N028</strain>
    </source>
</reference>
<name>A0ABT8N006_9BACL</name>
<evidence type="ECO:0000259" key="1">
    <source>
        <dbReference type="Pfam" id="PF16289"/>
    </source>
</evidence>
<proteinExistence type="predicted"/>
<feature type="domain" description="DUF4935" evidence="1">
    <location>
        <begin position="3"/>
        <end position="180"/>
    </location>
</feature>
<comment type="caution">
    <text evidence="2">The sequence shown here is derived from an EMBL/GenBank/DDBJ whole genome shotgun (WGS) entry which is preliminary data.</text>
</comment>
<dbReference type="RefSeq" id="WP_301722959.1">
    <property type="nucleotide sequence ID" value="NZ_JAUJWV010000001.1"/>
</dbReference>
<organism evidence="2 3">
    <name type="scientific">Planococcus shixiaomingii</name>
    <dbReference type="NCBI Taxonomy" id="3058393"/>
    <lineage>
        <taxon>Bacteria</taxon>
        <taxon>Bacillati</taxon>
        <taxon>Bacillota</taxon>
        <taxon>Bacilli</taxon>
        <taxon>Bacillales</taxon>
        <taxon>Caryophanaceae</taxon>
        <taxon>Planococcus</taxon>
    </lineage>
</organism>
<sequence length="424" mass="50085">MNIFIDSNVFWKDPFLDKGKNKILRMLANHKDVKLYINKTVYDEVFRGHKNYLDDQIKFINESYKKIRPYLKRGRDTFSNSISLDNLTSDFISYFDDLINEEQLEIINYDADVLAKIVEIDMNEKIPFIKKEEFVNKQQQKITIKKKEIRDAIIWYSYKTFIEKNSLENCFFISNNHTDFGAPDAKNAEKEKPYPLHSDILEGMDITAYRNAYDFLTDQDEEVKRLFKDEDLHLNFLSEIHIETIEDELRNGLAEVLIHRYLADQIHQETINYLIELNVYDIHRDYLMGGYLEPAGDFSIESIDFQEVDIYGDTITVSADIVIVTDVDIYLYNAAHDGRDDKFGYSSTDQIQVQENIIFLIPLDLSKEITKEGFSFEEYIEGTEPENLAVEIFDYNNVDHTSIFDEEHYNEEYERDEIVFKLIK</sequence>
<gene>
    <name evidence="2" type="ORF">QWY14_05300</name>
</gene>